<keyword evidence="2" id="KW-1133">Transmembrane helix</keyword>
<name>A0A2V4MXQ3_9ACTN</name>
<keyword evidence="2" id="KW-0472">Membrane</keyword>
<evidence type="ECO:0000256" key="1">
    <source>
        <dbReference type="SAM" id="MobiDB-lite"/>
    </source>
</evidence>
<feature type="compositionally biased region" description="Polar residues" evidence="1">
    <location>
        <begin position="46"/>
        <end position="55"/>
    </location>
</feature>
<dbReference type="OrthoDB" id="3852193at2"/>
<dbReference type="Proteomes" id="UP000248039">
    <property type="component" value="Unassembled WGS sequence"/>
</dbReference>
<keyword evidence="4" id="KW-1185">Reference proteome</keyword>
<sequence length="292" mass="30199">MSTELPPAAAQEPIPPDESADVTPTDATSPDAPSTDEPSPDAPSAAETTDAQSATAVPGPRRAPRTAVLLVGALLLGPLLGGGLGYLVQAAGPATPLPALQPSVLPSYPAGALGSPAAAAAADKPLAIDGDLRKLLIAKPDGAADWDGFGFAEAGEYETVGQIARAQGSSATVFSRLLTAGLRRAVINTWEKDGVKYKVELMQYASDSAGSAYSRVGTESGSDTHPLPNGMEGAYYAATKPEKYSETTEEFYYGEGVTRRGDLVVRVEAFGGAQVNADVIRDLVKQQWERLA</sequence>
<feature type="region of interest" description="Disordered" evidence="1">
    <location>
        <begin position="1"/>
        <end position="60"/>
    </location>
</feature>
<evidence type="ECO:0000313" key="4">
    <source>
        <dbReference type="Proteomes" id="UP000248039"/>
    </source>
</evidence>
<proteinExistence type="predicted"/>
<comment type="caution">
    <text evidence="3">The sequence shown here is derived from an EMBL/GenBank/DDBJ whole genome shotgun (WGS) entry which is preliminary data.</text>
</comment>
<accession>A0A2V4MXQ3</accession>
<protein>
    <submittedName>
        <fullName evidence="3">Uncharacterized protein</fullName>
    </submittedName>
</protein>
<evidence type="ECO:0000256" key="2">
    <source>
        <dbReference type="SAM" id="Phobius"/>
    </source>
</evidence>
<dbReference type="AlphaFoldDB" id="A0A2V4MXQ3"/>
<evidence type="ECO:0000313" key="3">
    <source>
        <dbReference type="EMBL" id="PYC76096.1"/>
    </source>
</evidence>
<dbReference type="RefSeq" id="WP_110671820.1">
    <property type="nucleotide sequence ID" value="NZ_PYBW01000085.1"/>
</dbReference>
<feature type="transmembrane region" description="Helical" evidence="2">
    <location>
        <begin position="67"/>
        <end position="88"/>
    </location>
</feature>
<keyword evidence="2" id="KW-0812">Transmembrane</keyword>
<dbReference type="EMBL" id="PYBW01000085">
    <property type="protein sequence ID" value="PYC76096.1"/>
    <property type="molecule type" value="Genomic_DNA"/>
</dbReference>
<organism evidence="3 4">
    <name type="scientific">Streptomyces tateyamensis</name>
    <dbReference type="NCBI Taxonomy" id="565073"/>
    <lineage>
        <taxon>Bacteria</taxon>
        <taxon>Bacillati</taxon>
        <taxon>Actinomycetota</taxon>
        <taxon>Actinomycetes</taxon>
        <taxon>Kitasatosporales</taxon>
        <taxon>Streptomycetaceae</taxon>
        <taxon>Streptomyces</taxon>
    </lineage>
</organism>
<reference evidence="3 4" key="1">
    <citation type="submission" date="2018-03" db="EMBL/GenBank/DDBJ databases">
        <title>Bioinformatic expansion and discovery of thiopeptide antibiotics.</title>
        <authorList>
            <person name="Schwalen C.J."/>
            <person name="Hudson G.A."/>
            <person name="Mitchell D.A."/>
        </authorList>
    </citation>
    <scope>NUCLEOTIDE SEQUENCE [LARGE SCALE GENOMIC DNA]</scope>
    <source>
        <strain evidence="3 4">ATCC 21389</strain>
    </source>
</reference>
<gene>
    <name evidence="3" type="ORF">C7C46_23080</name>
</gene>